<reference evidence="11" key="1">
    <citation type="submission" date="2019-12" db="EMBL/GenBank/DDBJ databases">
        <title>Actinomadura physcomitrii sp. nov., a novel actinomycete isolated from moss [Physcomitrium sphaericum (Ludw) Fuernr].</title>
        <authorList>
            <person name="Zhuang X."/>
        </authorList>
    </citation>
    <scope>NUCLEOTIDE SEQUENCE [LARGE SCALE GENOMIC DNA]</scope>
    <source>
        <strain evidence="11">LD22</strain>
    </source>
</reference>
<dbReference type="PANTHER" id="PTHR42940:SF8">
    <property type="entry name" value="VACUOLAR PROTEIN SORTING-ASSOCIATED PROTEIN 11"/>
    <property type="match status" value="1"/>
</dbReference>
<comment type="catalytic activity">
    <reaction evidence="7">
        <text>a secondary alcohol + NAD(+) = a ketone + NADH + H(+)</text>
        <dbReference type="Rhea" id="RHEA:10740"/>
        <dbReference type="ChEBI" id="CHEBI:15378"/>
        <dbReference type="ChEBI" id="CHEBI:17087"/>
        <dbReference type="ChEBI" id="CHEBI:35681"/>
        <dbReference type="ChEBI" id="CHEBI:57540"/>
        <dbReference type="ChEBI" id="CHEBI:57945"/>
        <dbReference type="EC" id="1.1.1.1"/>
    </reaction>
</comment>
<dbReference type="EC" id="1.1.1.1" evidence="3"/>
<keyword evidence="5" id="KW-0862">Zinc</keyword>
<evidence type="ECO:0000313" key="12">
    <source>
        <dbReference type="Proteomes" id="UP000462055"/>
    </source>
</evidence>
<proteinExistence type="inferred from homology"/>
<evidence type="ECO:0000256" key="2">
    <source>
        <dbReference type="ARBA" id="ARBA00008072"/>
    </source>
</evidence>
<accession>A0A6I4M336</accession>
<dbReference type="AlphaFoldDB" id="A0A6I4M336"/>
<dbReference type="EMBL" id="WBMS02000003">
    <property type="protein sequence ID" value="MVZ99861.1"/>
    <property type="molecule type" value="Genomic_DNA"/>
</dbReference>
<dbReference type="Gene3D" id="3.40.50.720">
    <property type="entry name" value="NAD(P)-binding Rossmann-like Domain"/>
    <property type="match status" value="1"/>
</dbReference>
<keyword evidence="12" id="KW-1185">Reference proteome</keyword>
<organism evidence="11 12">
    <name type="scientific">Actinomadura physcomitrii</name>
    <dbReference type="NCBI Taxonomy" id="2650748"/>
    <lineage>
        <taxon>Bacteria</taxon>
        <taxon>Bacillati</taxon>
        <taxon>Actinomycetota</taxon>
        <taxon>Actinomycetes</taxon>
        <taxon>Streptosporangiales</taxon>
        <taxon>Thermomonosporaceae</taxon>
        <taxon>Actinomadura</taxon>
    </lineage>
</organism>
<protein>
    <recommendedName>
        <fullName evidence="3">alcohol dehydrogenase</fullName>
        <ecNumber evidence="3">1.1.1.1</ecNumber>
    </recommendedName>
</protein>
<dbReference type="Proteomes" id="UP000462055">
    <property type="component" value="Unassembled WGS sequence"/>
</dbReference>
<gene>
    <name evidence="11" type="ORF">F8568_005600</name>
</gene>
<dbReference type="Pfam" id="PF00107">
    <property type="entry name" value="ADH_zinc_N"/>
    <property type="match status" value="1"/>
</dbReference>
<comment type="caution">
    <text evidence="11">The sequence shown here is derived from an EMBL/GenBank/DDBJ whole genome shotgun (WGS) entry which is preliminary data.</text>
</comment>
<dbReference type="Pfam" id="PF08240">
    <property type="entry name" value="ADH_N"/>
    <property type="match status" value="1"/>
</dbReference>
<dbReference type="InterPro" id="IPR020843">
    <property type="entry name" value="ER"/>
</dbReference>
<evidence type="ECO:0000256" key="4">
    <source>
        <dbReference type="ARBA" id="ARBA00022723"/>
    </source>
</evidence>
<dbReference type="InterPro" id="IPR011032">
    <property type="entry name" value="GroES-like_sf"/>
</dbReference>
<comment type="cofactor">
    <cofactor evidence="1">
        <name>Zn(2+)</name>
        <dbReference type="ChEBI" id="CHEBI:29105"/>
    </cofactor>
</comment>
<dbReference type="InterPro" id="IPR013149">
    <property type="entry name" value="ADH-like_C"/>
</dbReference>
<dbReference type="GO" id="GO:0004022">
    <property type="term" value="F:alcohol dehydrogenase (NAD+) activity"/>
    <property type="evidence" value="ECO:0007669"/>
    <property type="project" value="UniProtKB-EC"/>
</dbReference>
<dbReference type="InterPro" id="IPR013154">
    <property type="entry name" value="ADH-like_N"/>
</dbReference>
<evidence type="ECO:0000256" key="5">
    <source>
        <dbReference type="ARBA" id="ARBA00022833"/>
    </source>
</evidence>
<evidence type="ECO:0000256" key="6">
    <source>
        <dbReference type="ARBA" id="ARBA00023002"/>
    </source>
</evidence>
<keyword evidence="4" id="KW-0479">Metal-binding</keyword>
<feature type="domain" description="Enoyl reductase (ER)" evidence="10">
    <location>
        <begin position="62"/>
        <end position="397"/>
    </location>
</feature>
<evidence type="ECO:0000256" key="9">
    <source>
        <dbReference type="SAM" id="MobiDB-lite"/>
    </source>
</evidence>
<evidence type="ECO:0000256" key="1">
    <source>
        <dbReference type="ARBA" id="ARBA00001947"/>
    </source>
</evidence>
<comment type="catalytic activity">
    <reaction evidence="8">
        <text>a primary alcohol + NAD(+) = an aldehyde + NADH + H(+)</text>
        <dbReference type="Rhea" id="RHEA:10736"/>
        <dbReference type="ChEBI" id="CHEBI:15378"/>
        <dbReference type="ChEBI" id="CHEBI:15734"/>
        <dbReference type="ChEBI" id="CHEBI:17478"/>
        <dbReference type="ChEBI" id="CHEBI:57540"/>
        <dbReference type="ChEBI" id="CHEBI:57945"/>
        <dbReference type="EC" id="1.1.1.1"/>
    </reaction>
</comment>
<name>A0A6I4M336_9ACTN</name>
<evidence type="ECO:0000256" key="7">
    <source>
        <dbReference type="ARBA" id="ARBA00049164"/>
    </source>
</evidence>
<keyword evidence="6" id="KW-0560">Oxidoreductase</keyword>
<evidence type="ECO:0000256" key="3">
    <source>
        <dbReference type="ARBA" id="ARBA00013190"/>
    </source>
</evidence>
<sequence length="399" mass="41419">MAVQPRLADHHPDRPLPTGHRHPSIECIQDPSYTRVQLNPGCSMPSCSPMSASHHRPPPDMRAFQVLAPGRTELVETDDPAPGPGEVLLQVAATGVCHSDVFIRQAPPMLGMSLPVTLGHEIVGVVREAGPGGDWAAGSQVAVYVLRGCGSCSACKRGADNLCRTGYRGIGTHTDGGLAEFVVVPARNLVDASGLDATTAAPLTDAGLTAFHSVRSAASLTDDWSRTLVIGVGGLGHLALQMVLATTEAEVITVDAHEGKLELAARLGAHHVVPAGAAAANAVRDLVHGREIDVVLDFVGADDTLDLAAQVTNRGSAIVVAGLGGGALGFEATSAGRLMPEVALRRVSAGSRTELAELFELVRRTGIRPEVKCYPLDRAAEAVDAVEAGRILGRAVVLP</sequence>
<evidence type="ECO:0000256" key="8">
    <source>
        <dbReference type="ARBA" id="ARBA00049243"/>
    </source>
</evidence>
<dbReference type="Gene3D" id="3.90.180.10">
    <property type="entry name" value="Medium-chain alcohol dehydrogenases, catalytic domain"/>
    <property type="match status" value="1"/>
</dbReference>
<dbReference type="SUPFAM" id="SSF50129">
    <property type="entry name" value="GroES-like"/>
    <property type="match status" value="1"/>
</dbReference>
<dbReference type="InterPro" id="IPR036291">
    <property type="entry name" value="NAD(P)-bd_dom_sf"/>
</dbReference>
<dbReference type="SMART" id="SM00829">
    <property type="entry name" value="PKS_ER"/>
    <property type="match status" value="1"/>
</dbReference>
<dbReference type="PANTHER" id="PTHR42940">
    <property type="entry name" value="ALCOHOL DEHYDROGENASE 1-RELATED"/>
    <property type="match status" value="1"/>
</dbReference>
<evidence type="ECO:0000259" key="10">
    <source>
        <dbReference type="SMART" id="SM00829"/>
    </source>
</evidence>
<dbReference type="GO" id="GO:0046872">
    <property type="term" value="F:metal ion binding"/>
    <property type="evidence" value="ECO:0007669"/>
    <property type="project" value="UniProtKB-KW"/>
</dbReference>
<dbReference type="SUPFAM" id="SSF51735">
    <property type="entry name" value="NAD(P)-binding Rossmann-fold domains"/>
    <property type="match status" value="1"/>
</dbReference>
<feature type="region of interest" description="Disordered" evidence="9">
    <location>
        <begin position="1"/>
        <end position="24"/>
    </location>
</feature>
<comment type="similarity">
    <text evidence="2">Belongs to the zinc-containing alcohol dehydrogenase family.</text>
</comment>
<evidence type="ECO:0000313" key="11">
    <source>
        <dbReference type="EMBL" id="MVZ99861.1"/>
    </source>
</evidence>